<dbReference type="AlphaFoldDB" id="A0A9N9HMQ8"/>
<name>A0A9N9HMQ8_9GLOM</name>
<reference evidence="1" key="1">
    <citation type="submission" date="2021-06" db="EMBL/GenBank/DDBJ databases">
        <authorList>
            <person name="Kallberg Y."/>
            <person name="Tangrot J."/>
            <person name="Rosling A."/>
        </authorList>
    </citation>
    <scope>NUCLEOTIDE SEQUENCE</scope>
    <source>
        <strain evidence="1">MA453B</strain>
    </source>
</reference>
<proteinExistence type="predicted"/>
<protein>
    <submittedName>
        <fullName evidence="1">24615_t:CDS:1</fullName>
    </submittedName>
</protein>
<keyword evidence="2" id="KW-1185">Reference proteome</keyword>
<gene>
    <name evidence="1" type="ORF">DERYTH_LOCUS12638</name>
</gene>
<evidence type="ECO:0000313" key="1">
    <source>
        <dbReference type="EMBL" id="CAG8695357.1"/>
    </source>
</evidence>
<dbReference type="EMBL" id="CAJVPY010008408">
    <property type="protein sequence ID" value="CAG8695357.1"/>
    <property type="molecule type" value="Genomic_DNA"/>
</dbReference>
<evidence type="ECO:0000313" key="2">
    <source>
        <dbReference type="Proteomes" id="UP000789405"/>
    </source>
</evidence>
<accession>A0A9N9HMQ8</accession>
<comment type="caution">
    <text evidence="1">The sequence shown here is derived from an EMBL/GenBank/DDBJ whole genome shotgun (WGS) entry which is preliminary data.</text>
</comment>
<sequence>MSTSTFPSSTSVPVKRTLDQVEDQPKNFFTSVITITKDYIYYLDLTNWQLNTEVDEDTFVEAFPLISEREKFVEDLKNFYEARKTAFSRIERILPKEKEHESFDEIQEWRTTMLHGPKTGAKIALDKLERYEKKMKNESQKSRKNKGIFDDVIEKYSAKYISSQSRTVENEYIFWSDNELQMDDSDNEFII</sequence>
<organism evidence="1 2">
    <name type="scientific">Dentiscutata erythropus</name>
    <dbReference type="NCBI Taxonomy" id="1348616"/>
    <lineage>
        <taxon>Eukaryota</taxon>
        <taxon>Fungi</taxon>
        <taxon>Fungi incertae sedis</taxon>
        <taxon>Mucoromycota</taxon>
        <taxon>Glomeromycotina</taxon>
        <taxon>Glomeromycetes</taxon>
        <taxon>Diversisporales</taxon>
        <taxon>Gigasporaceae</taxon>
        <taxon>Dentiscutata</taxon>
    </lineage>
</organism>
<dbReference type="Proteomes" id="UP000789405">
    <property type="component" value="Unassembled WGS sequence"/>
</dbReference>